<dbReference type="InterPro" id="IPR013780">
    <property type="entry name" value="Glyco_hydro_b"/>
</dbReference>
<evidence type="ECO:0000256" key="4">
    <source>
        <dbReference type="ARBA" id="ARBA00022801"/>
    </source>
</evidence>
<keyword evidence="9 10" id="KW-0326">Glycosidase</keyword>
<feature type="signal peptide" evidence="11">
    <location>
        <begin position="1"/>
        <end position="22"/>
    </location>
</feature>
<evidence type="ECO:0000256" key="7">
    <source>
        <dbReference type="ARBA" id="ARBA00023180"/>
    </source>
</evidence>
<protein>
    <recommendedName>
        <fullName evidence="10">Alpha-galactosidase</fullName>
        <ecNumber evidence="10">3.2.1.-</ecNumber>
    </recommendedName>
</protein>
<dbReference type="PRINTS" id="PR00740">
    <property type="entry name" value="GLHYDRLASE27"/>
</dbReference>
<keyword evidence="4 10" id="KW-0378">Hydrolase</keyword>
<dbReference type="Pfam" id="PF16499">
    <property type="entry name" value="Melibiase_2"/>
    <property type="match status" value="1"/>
</dbReference>
<dbReference type="GO" id="GO:0019377">
    <property type="term" value="P:glycolipid catabolic process"/>
    <property type="evidence" value="ECO:0007669"/>
    <property type="project" value="UniProtKB-ARBA"/>
</dbReference>
<gene>
    <name evidence="13" type="ORF">PSYICH_LOCUS485</name>
</gene>
<keyword evidence="11" id="KW-0732">Signal</keyword>
<dbReference type="GO" id="GO:0005764">
    <property type="term" value="C:lysosome"/>
    <property type="evidence" value="ECO:0007669"/>
    <property type="project" value="UniProtKB-SubCell"/>
</dbReference>
<comment type="subcellular location">
    <subcellularLocation>
        <location evidence="1">Lysosome</location>
    </subcellularLocation>
</comment>
<organism evidence="13 14">
    <name type="scientific">Psylliodes chrysocephalus</name>
    <dbReference type="NCBI Taxonomy" id="3402493"/>
    <lineage>
        <taxon>Eukaryota</taxon>
        <taxon>Metazoa</taxon>
        <taxon>Ecdysozoa</taxon>
        <taxon>Arthropoda</taxon>
        <taxon>Hexapoda</taxon>
        <taxon>Insecta</taxon>
        <taxon>Pterygota</taxon>
        <taxon>Neoptera</taxon>
        <taxon>Endopterygota</taxon>
        <taxon>Coleoptera</taxon>
        <taxon>Polyphaga</taxon>
        <taxon>Cucujiformia</taxon>
        <taxon>Chrysomeloidea</taxon>
        <taxon>Chrysomelidae</taxon>
        <taxon>Galerucinae</taxon>
        <taxon>Alticini</taxon>
        <taxon>Psylliodes</taxon>
    </lineage>
</organism>
<dbReference type="OrthoDB" id="5795902at2759"/>
<dbReference type="SUPFAM" id="SSF51011">
    <property type="entry name" value="Glycosyl hydrolase domain"/>
    <property type="match status" value="1"/>
</dbReference>
<proteinExistence type="inferred from homology"/>
<keyword evidence="8" id="KW-0458">Lysosome</keyword>
<sequence length="414" mass="47211">MVTMTSKYILILSFAAFASVDCLENGLARTPPMGWMHWQRFRCLIDCEIYPDECISDKLFRTMADHMVDDGYLAAGYEYIMIDDCWSAKERDSNGRLQPDPDRFPYGIKNLSDYIHSKGLKFGMYADYGTKTCAGYPGSILHLEQDANTFAEWEIDYLKFDGCYSDWQFVDVGYIQMSKYLNATGRPIVYSCSWPAYQEPNDMKSNYTSLAEACNLWRNWDDIDDGWANVTGILDWFSANQDRIAPFSGPGHWNDPDMLIIGNYGLSFEQSKAQMAIWAVMAAPLIMSVDLRTIEPQFRDILQNKDVIAVNQDPLGVMGRLVLKRNNIDVWTKPLLAKKKGGRAYAIGIMSRRVDGYPYRLGFTLKELNITNTKGFHVKDLFNKSQKSYSVSDSETIFLRVKPTGGILLFVTPK</sequence>
<dbReference type="InterPro" id="IPR000111">
    <property type="entry name" value="Glyco_hydro_27/36_CS"/>
</dbReference>
<dbReference type="AlphaFoldDB" id="A0A9P0G5B0"/>
<dbReference type="PANTHER" id="PTHR11452">
    <property type="entry name" value="ALPHA-GALACTOSIDASE/ALPHA-N-ACETYLGALACTOSAMINIDASE"/>
    <property type="match status" value="1"/>
</dbReference>
<dbReference type="SUPFAM" id="SSF51445">
    <property type="entry name" value="(Trans)glycosidases"/>
    <property type="match status" value="1"/>
</dbReference>
<evidence type="ECO:0000256" key="5">
    <source>
        <dbReference type="ARBA" id="ARBA00023098"/>
    </source>
</evidence>
<dbReference type="GO" id="GO:0016139">
    <property type="term" value="P:glycoside catabolic process"/>
    <property type="evidence" value="ECO:0007669"/>
    <property type="project" value="TreeGrafter"/>
</dbReference>
<dbReference type="FunFam" id="3.20.20.70:FF:000070">
    <property type="entry name" value="Alpha-galactosidase"/>
    <property type="match status" value="1"/>
</dbReference>
<dbReference type="Gene3D" id="2.60.40.1180">
    <property type="entry name" value="Golgi alpha-mannosidase II"/>
    <property type="match status" value="1"/>
</dbReference>
<dbReference type="Gene3D" id="3.20.20.70">
    <property type="entry name" value="Aldolase class I"/>
    <property type="match status" value="1"/>
</dbReference>
<evidence type="ECO:0000259" key="12">
    <source>
        <dbReference type="Pfam" id="PF17450"/>
    </source>
</evidence>
<dbReference type="InterPro" id="IPR035373">
    <property type="entry name" value="Melibiase/NAGA_C"/>
</dbReference>
<name>A0A9P0G5B0_9CUCU</name>
<evidence type="ECO:0000256" key="3">
    <source>
        <dbReference type="ARBA" id="ARBA00011738"/>
    </source>
</evidence>
<evidence type="ECO:0000313" key="13">
    <source>
        <dbReference type="EMBL" id="CAH1098541.1"/>
    </source>
</evidence>
<evidence type="ECO:0000256" key="10">
    <source>
        <dbReference type="RuleBase" id="RU361168"/>
    </source>
</evidence>
<reference evidence="13" key="1">
    <citation type="submission" date="2022-01" db="EMBL/GenBank/DDBJ databases">
        <authorList>
            <person name="King R."/>
        </authorList>
    </citation>
    <scope>NUCLEOTIDE SEQUENCE</scope>
</reference>
<keyword evidence="14" id="KW-1185">Reference proteome</keyword>
<evidence type="ECO:0000256" key="1">
    <source>
        <dbReference type="ARBA" id="ARBA00004371"/>
    </source>
</evidence>
<dbReference type="GO" id="GO:0004557">
    <property type="term" value="F:alpha-galactosidase activity"/>
    <property type="evidence" value="ECO:0007669"/>
    <property type="project" value="TreeGrafter"/>
</dbReference>
<dbReference type="GO" id="GO:0009311">
    <property type="term" value="P:oligosaccharide metabolic process"/>
    <property type="evidence" value="ECO:0007669"/>
    <property type="project" value="TreeGrafter"/>
</dbReference>
<dbReference type="PANTHER" id="PTHR11452:SF83">
    <property type="entry name" value="ALPHA-GALACTOSIDASE"/>
    <property type="match status" value="1"/>
</dbReference>
<feature type="chain" id="PRO_5040422349" description="Alpha-galactosidase" evidence="11">
    <location>
        <begin position="23"/>
        <end position="414"/>
    </location>
</feature>
<evidence type="ECO:0000256" key="11">
    <source>
        <dbReference type="SAM" id="SignalP"/>
    </source>
</evidence>
<keyword evidence="7" id="KW-0325">Glycoprotein</keyword>
<evidence type="ECO:0000256" key="2">
    <source>
        <dbReference type="ARBA" id="ARBA00009743"/>
    </source>
</evidence>
<dbReference type="CDD" id="cd14792">
    <property type="entry name" value="GH27"/>
    <property type="match status" value="1"/>
</dbReference>
<dbReference type="InterPro" id="IPR017853">
    <property type="entry name" value="GH"/>
</dbReference>
<evidence type="ECO:0000256" key="8">
    <source>
        <dbReference type="ARBA" id="ARBA00023228"/>
    </source>
</evidence>
<evidence type="ECO:0000313" key="14">
    <source>
        <dbReference type="Proteomes" id="UP001153636"/>
    </source>
</evidence>
<dbReference type="EC" id="3.2.1.-" evidence="10"/>
<feature type="domain" description="Alpha galactosidase A C-terminal" evidence="12">
    <location>
        <begin position="316"/>
        <end position="405"/>
    </location>
</feature>
<dbReference type="GO" id="GO:0016020">
    <property type="term" value="C:membrane"/>
    <property type="evidence" value="ECO:0007669"/>
    <property type="project" value="GOC"/>
</dbReference>
<dbReference type="PROSITE" id="PS00512">
    <property type="entry name" value="ALPHA_GALACTOSIDASE"/>
    <property type="match status" value="1"/>
</dbReference>
<dbReference type="Proteomes" id="UP001153636">
    <property type="component" value="Chromosome 1"/>
</dbReference>
<accession>A0A9P0G5B0</accession>
<dbReference type="EMBL" id="OV651813">
    <property type="protein sequence ID" value="CAH1098541.1"/>
    <property type="molecule type" value="Genomic_DNA"/>
</dbReference>
<keyword evidence="5" id="KW-0443">Lipid metabolism</keyword>
<comment type="similarity">
    <text evidence="2 10">Belongs to the glycosyl hydrolase 27 family.</text>
</comment>
<dbReference type="InterPro" id="IPR002241">
    <property type="entry name" value="Glyco_hydro_27"/>
</dbReference>
<dbReference type="InterPro" id="IPR013785">
    <property type="entry name" value="Aldolase_TIM"/>
</dbReference>
<evidence type="ECO:0000256" key="9">
    <source>
        <dbReference type="ARBA" id="ARBA00023295"/>
    </source>
</evidence>
<evidence type="ECO:0000256" key="6">
    <source>
        <dbReference type="ARBA" id="ARBA00023157"/>
    </source>
</evidence>
<dbReference type="Pfam" id="PF17450">
    <property type="entry name" value="Melibiase_2_C"/>
    <property type="match status" value="1"/>
</dbReference>
<keyword evidence="6 10" id="KW-1015">Disulfide bond</keyword>
<comment type="subunit">
    <text evidence="3 10">Homodimer.</text>
</comment>